<gene>
    <name evidence="11" type="primary">20195981</name>
    <name evidence="10" type="ORF">HELRODRAFT_127166</name>
</gene>
<evidence type="ECO:0000256" key="2">
    <source>
        <dbReference type="ARBA" id="ARBA00022448"/>
    </source>
</evidence>
<keyword evidence="5" id="KW-0406">Ion transport</keyword>
<evidence type="ECO:0000313" key="12">
    <source>
        <dbReference type="Proteomes" id="UP000015101"/>
    </source>
</evidence>
<keyword evidence="7" id="KW-0407">Ion channel</keyword>
<evidence type="ECO:0000313" key="11">
    <source>
        <dbReference type="EnsemblMetazoa" id="HelroP127166"/>
    </source>
</evidence>
<dbReference type="PANTHER" id="PTHR10117:SF54">
    <property type="entry name" value="TRANSIENT RECEPTOR POTENTIAL-GAMMA PROTEIN"/>
    <property type="match status" value="1"/>
</dbReference>
<reference evidence="12" key="1">
    <citation type="submission" date="2012-12" db="EMBL/GenBank/DDBJ databases">
        <authorList>
            <person name="Hellsten U."/>
            <person name="Grimwood J."/>
            <person name="Chapman J.A."/>
            <person name="Shapiro H."/>
            <person name="Aerts A."/>
            <person name="Otillar R.P."/>
            <person name="Terry A.Y."/>
            <person name="Boore J.L."/>
            <person name="Simakov O."/>
            <person name="Marletaz F."/>
            <person name="Cho S.-J."/>
            <person name="Edsinger-Gonzales E."/>
            <person name="Havlak P."/>
            <person name="Kuo D.-H."/>
            <person name="Larsson T."/>
            <person name="Lv J."/>
            <person name="Arendt D."/>
            <person name="Savage R."/>
            <person name="Osoegawa K."/>
            <person name="de Jong P."/>
            <person name="Lindberg D.R."/>
            <person name="Seaver E.C."/>
            <person name="Weisblat D.A."/>
            <person name="Putnam N.H."/>
            <person name="Grigoriev I.V."/>
            <person name="Rokhsar D.S."/>
        </authorList>
    </citation>
    <scope>NUCLEOTIDE SEQUENCE</scope>
</reference>
<evidence type="ECO:0000256" key="7">
    <source>
        <dbReference type="ARBA" id="ARBA00023303"/>
    </source>
</evidence>
<evidence type="ECO:0000256" key="4">
    <source>
        <dbReference type="ARBA" id="ARBA00022989"/>
    </source>
</evidence>
<dbReference type="PANTHER" id="PTHR10117">
    <property type="entry name" value="TRANSIENT RECEPTOR POTENTIAL CHANNEL"/>
    <property type="match status" value="1"/>
</dbReference>
<keyword evidence="4 8" id="KW-1133">Transmembrane helix</keyword>
<dbReference type="eggNOG" id="KOG3609">
    <property type="taxonomic scope" value="Eukaryota"/>
</dbReference>
<dbReference type="InterPro" id="IPR002153">
    <property type="entry name" value="TRPC_channel"/>
</dbReference>
<evidence type="ECO:0000256" key="6">
    <source>
        <dbReference type="ARBA" id="ARBA00023136"/>
    </source>
</evidence>
<dbReference type="GeneID" id="20195981"/>
<dbReference type="PRINTS" id="PR01097">
    <property type="entry name" value="TRNSRECEPTRP"/>
</dbReference>
<feature type="domain" description="Ion transport" evidence="9">
    <location>
        <begin position="7"/>
        <end position="40"/>
    </location>
</feature>
<accession>T1EHD1</accession>
<dbReference type="OMA" id="PHIANIC"/>
<evidence type="ECO:0000313" key="10">
    <source>
        <dbReference type="EMBL" id="ESN92394.1"/>
    </source>
</evidence>
<dbReference type="RefSeq" id="XP_009029492.1">
    <property type="nucleotide sequence ID" value="XM_009031244.1"/>
</dbReference>
<dbReference type="InParanoid" id="T1EHD1"/>
<keyword evidence="3 8" id="KW-0812">Transmembrane</keyword>
<dbReference type="InterPro" id="IPR005821">
    <property type="entry name" value="Ion_trans_dom"/>
</dbReference>
<comment type="subcellular location">
    <subcellularLocation>
        <location evidence="1">Membrane</location>
        <topology evidence="1">Multi-pass membrane protein</topology>
    </subcellularLocation>
</comment>
<keyword evidence="6 8" id="KW-0472">Membrane</keyword>
<dbReference type="GO" id="GO:0005262">
    <property type="term" value="F:calcium channel activity"/>
    <property type="evidence" value="ECO:0007669"/>
    <property type="project" value="InterPro"/>
</dbReference>
<evidence type="ECO:0000256" key="8">
    <source>
        <dbReference type="SAM" id="Phobius"/>
    </source>
</evidence>
<name>T1EHD1_HELRO</name>
<dbReference type="AlphaFoldDB" id="T1EHD1"/>
<dbReference type="OrthoDB" id="6126242at2759"/>
<dbReference type="EnsemblMetazoa" id="HelroT127166">
    <property type="protein sequence ID" value="HelroP127166"/>
    <property type="gene ID" value="HelroG127166"/>
</dbReference>
<dbReference type="KEGG" id="hro:HELRODRAFT_127166"/>
<proteinExistence type="predicted"/>
<reference evidence="11" key="3">
    <citation type="submission" date="2015-06" db="UniProtKB">
        <authorList>
            <consortium name="EnsemblMetazoa"/>
        </authorList>
    </citation>
    <scope>IDENTIFICATION</scope>
</reference>
<dbReference type="EMBL" id="KB097642">
    <property type="protein sequence ID" value="ESN92394.1"/>
    <property type="molecule type" value="Genomic_DNA"/>
</dbReference>
<dbReference type="Proteomes" id="UP000015101">
    <property type="component" value="Unassembled WGS sequence"/>
</dbReference>
<organism evidence="11 12">
    <name type="scientific">Helobdella robusta</name>
    <name type="common">Californian leech</name>
    <dbReference type="NCBI Taxonomy" id="6412"/>
    <lineage>
        <taxon>Eukaryota</taxon>
        <taxon>Metazoa</taxon>
        <taxon>Spiralia</taxon>
        <taxon>Lophotrochozoa</taxon>
        <taxon>Annelida</taxon>
        <taxon>Clitellata</taxon>
        <taxon>Hirudinea</taxon>
        <taxon>Rhynchobdellida</taxon>
        <taxon>Glossiphoniidae</taxon>
        <taxon>Helobdella</taxon>
    </lineage>
</organism>
<protein>
    <recommendedName>
        <fullName evidence="9">Ion transport domain-containing protein</fullName>
    </recommendedName>
</protein>
<keyword evidence="2" id="KW-0813">Transport</keyword>
<dbReference type="CTD" id="20195981"/>
<reference evidence="10 12" key="2">
    <citation type="journal article" date="2013" name="Nature">
        <title>Insights into bilaterian evolution from three spiralian genomes.</title>
        <authorList>
            <person name="Simakov O."/>
            <person name="Marletaz F."/>
            <person name="Cho S.J."/>
            <person name="Edsinger-Gonzales E."/>
            <person name="Havlak P."/>
            <person name="Hellsten U."/>
            <person name="Kuo D.H."/>
            <person name="Larsson T."/>
            <person name="Lv J."/>
            <person name="Arendt D."/>
            <person name="Savage R."/>
            <person name="Osoegawa K."/>
            <person name="de Jong P."/>
            <person name="Grimwood J."/>
            <person name="Chapman J.A."/>
            <person name="Shapiro H."/>
            <person name="Aerts A."/>
            <person name="Otillar R.P."/>
            <person name="Terry A.Y."/>
            <person name="Boore J.L."/>
            <person name="Grigoriev I.V."/>
            <person name="Lindberg D.R."/>
            <person name="Seaver E.C."/>
            <person name="Weisblat D.A."/>
            <person name="Putnam N.H."/>
            <person name="Rokhsar D.S."/>
        </authorList>
    </citation>
    <scope>NUCLEOTIDE SEQUENCE</scope>
</reference>
<feature type="transmembrane region" description="Helical" evidence="8">
    <location>
        <begin position="12"/>
        <end position="33"/>
    </location>
</feature>
<dbReference type="Pfam" id="PF00520">
    <property type="entry name" value="Ion_trans"/>
    <property type="match status" value="1"/>
</dbReference>
<evidence type="ECO:0000256" key="3">
    <source>
        <dbReference type="ARBA" id="ARBA00022692"/>
    </source>
</evidence>
<keyword evidence="12" id="KW-1185">Reference proteome</keyword>
<evidence type="ECO:0000256" key="5">
    <source>
        <dbReference type="ARBA" id="ARBA00023065"/>
    </source>
</evidence>
<evidence type="ECO:0000259" key="9">
    <source>
        <dbReference type="Pfam" id="PF00520"/>
    </source>
</evidence>
<sequence>HKHVLTQVIGSILFAIFHLLGIVILMNMLVAIMSDSYSNIVGQSLIKWKFARTRIWLSYLYEGSTLPPPYNILPSSK</sequence>
<dbReference type="EMBL" id="AMQM01007590">
    <property type="status" value="NOT_ANNOTATED_CDS"/>
    <property type="molecule type" value="Genomic_DNA"/>
</dbReference>
<evidence type="ECO:0000256" key="1">
    <source>
        <dbReference type="ARBA" id="ARBA00004141"/>
    </source>
</evidence>
<dbReference type="HOGENOM" id="CLU_2645047_0_0_1"/>
<dbReference type="GO" id="GO:0016020">
    <property type="term" value="C:membrane"/>
    <property type="evidence" value="ECO:0007669"/>
    <property type="project" value="UniProtKB-SubCell"/>
</dbReference>
<dbReference type="STRING" id="6412.T1EHD1"/>